<feature type="compositionally biased region" description="Basic and acidic residues" evidence="5">
    <location>
        <begin position="18"/>
        <end position="33"/>
    </location>
</feature>
<sequence length="511" mass="57886">MGGDKKKDKKERKRSRSRSSERYRSREDREKGDSNSNTQKRKSRFDLGLNQSQSTPNKTTQESPLLQSMQITKTSSGQYNIGNLNNSATQAISQFQLQMMGQMSTNLNSSNNSLANSNSNQLVLGGNSAITINSMFDIHARRLYVGGVPAAVTDAAVVQFLTQTLRKAGGILEAGDPIVKSQNNPDKRYTFLELRSVEETSAMIQLDGIKFMNSTLRIRRPEDYEKMPNIMPKRAIPQINIAELGIISTKVEEGPNKIFVGGLPKEFTEEQIKNLLLRYGKLKSFHLVKDTKIDASRGFAFCEYLDDNGVQNALKFLNGMKIGSRNINVRRTGQNTHLVQQNQFSEEDKKNFQDKIDDFIYETGKLVSLVGVNENHNINQFEELDKHNETMASYISQYCGYNTLSTVMDIKVPALNKEILEDEIKYEEIMKEMNEELGKFGKIKSMIIPRSQDMMQTTTVKPSSIGKVFVEFEEVTSGFACYNLLNSRVYMGHPVEINFYSKDLYVTKSLM</sequence>
<evidence type="ECO:0000256" key="4">
    <source>
        <dbReference type="PROSITE-ProRule" id="PRU00176"/>
    </source>
</evidence>
<dbReference type="OMA" id="VNENHNI"/>
<keyword evidence="1" id="KW-0507">mRNA processing</keyword>
<dbReference type="PROSITE" id="PS50102">
    <property type="entry name" value="RRM"/>
    <property type="match status" value="2"/>
</dbReference>
<feature type="domain" description="RRM" evidence="6">
    <location>
        <begin position="256"/>
        <end position="334"/>
    </location>
</feature>
<keyword evidence="2 4" id="KW-0694">RNA-binding</keyword>
<dbReference type="CDD" id="cd12230">
    <property type="entry name" value="RRM1_U2AF65"/>
    <property type="match status" value="1"/>
</dbReference>
<accession>A0A078AR43</accession>
<dbReference type="SMART" id="SM00360">
    <property type="entry name" value="RRM"/>
    <property type="match status" value="3"/>
</dbReference>
<dbReference type="GO" id="GO:0003723">
    <property type="term" value="F:RNA binding"/>
    <property type="evidence" value="ECO:0007669"/>
    <property type="project" value="UniProtKB-UniRule"/>
</dbReference>
<evidence type="ECO:0000256" key="3">
    <source>
        <dbReference type="ARBA" id="ARBA00023187"/>
    </source>
</evidence>
<dbReference type="CDD" id="cd12232">
    <property type="entry name" value="RRM3_U2AF65"/>
    <property type="match status" value="1"/>
</dbReference>
<evidence type="ECO:0000256" key="2">
    <source>
        <dbReference type="ARBA" id="ARBA00022884"/>
    </source>
</evidence>
<dbReference type="EMBL" id="CCKQ01013065">
    <property type="protein sequence ID" value="CDW84689.1"/>
    <property type="molecule type" value="Genomic_DNA"/>
</dbReference>
<feature type="compositionally biased region" description="Polar residues" evidence="5">
    <location>
        <begin position="49"/>
        <end position="67"/>
    </location>
</feature>
<keyword evidence="3" id="KW-0508">mRNA splicing</keyword>
<keyword evidence="8" id="KW-1185">Reference proteome</keyword>
<evidence type="ECO:0000256" key="1">
    <source>
        <dbReference type="ARBA" id="ARBA00022664"/>
    </source>
</evidence>
<dbReference type="PANTHER" id="PTHR23139">
    <property type="entry name" value="RNA-BINDING PROTEIN"/>
    <property type="match status" value="1"/>
</dbReference>
<dbReference type="Pfam" id="PF00076">
    <property type="entry name" value="RRM_1"/>
    <property type="match status" value="1"/>
</dbReference>
<proteinExistence type="predicted"/>
<dbReference type="GO" id="GO:0008380">
    <property type="term" value="P:RNA splicing"/>
    <property type="evidence" value="ECO:0007669"/>
    <property type="project" value="UniProtKB-KW"/>
</dbReference>
<feature type="domain" description="RRM" evidence="6">
    <location>
        <begin position="141"/>
        <end position="223"/>
    </location>
</feature>
<dbReference type="CDD" id="cd12231">
    <property type="entry name" value="RRM2_U2AF65"/>
    <property type="match status" value="1"/>
</dbReference>
<dbReference type="GO" id="GO:0006397">
    <property type="term" value="P:mRNA processing"/>
    <property type="evidence" value="ECO:0007669"/>
    <property type="project" value="UniProtKB-KW"/>
</dbReference>
<dbReference type="Gene3D" id="3.30.70.330">
    <property type="match status" value="3"/>
</dbReference>
<dbReference type="OrthoDB" id="311388at2759"/>
<evidence type="ECO:0000313" key="7">
    <source>
        <dbReference type="EMBL" id="CDW84689.1"/>
    </source>
</evidence>
<dbReference type="InParanoid" id="A0A078AR43"/>
<name>A0A078AR43_STYLE</name>
<feature type="compositionally biased region" description="Basic residues" evidence="5">
    <location>
        <begin position="7"/>
        <end position="17"/>
    </location>
</feature>
<organism evidence="7 8">
    <name type="scientific">Stylonychia lemnae</name>
    <name type="common">Ciliate</name>
    <dbReference type="NCBI Taxonomy" id="5949"/>
    <lineage>
        <taxon>Eukaryota</taxon>
        <taxon>Sar</taxon>
        <taxon>Alveolata</taxon>
        <taxon>Ciliophora</taxon>
        <taxon>Intramacronucleata</taxon>
        <taxon>Spirotrichea</taxon>
        <taxon>Stichotrichia</taxon>
        <taxon>Sporadotrichida</taxon>
        <taxon>Oxytrichidae</taxon>
        <taxon>Stylonychinae</taxon>
        <taxon>Stylonychia</taxon>
    </lineage>
</organism>
<protein>
    <submittedName>
        <fullName evidence="7">Splicing factor u2af large</fullName>
    </submittedName>
</protein>
<dbReference type="Proteomes" id="UP000039865">
    <property type="component" value="Unassembled WGS sequence"/>
</dbReference>
<reference evidence="7 8" key="1">
    <citation type="submission" date="2014-06" db="EMBL/GenBank/DDBJ databases">
        <authorList>
            <person name="Swart Estienne"/>
        </authorList>
    </citation>
    <scope>NUCLEOTIDE SEQUENCE [LARGE SCALE GENOMIC DNA]</scope>
    <source>
        <strain evidence="7 8">130c</strain>
    </source>
</reference>
<feature type="region of interest" description="Disordered" evidence="5">
    <location>
        <begin position="1"/>
        <end position="67"/>
    </location>
</feature>
<dbReference type="AlphaFoldDB" id="A0A078AR43"/>
<evidence type="ECO:0000256" key="5">
    <source>
        <dbReference type="SAM" id="MobiDB-lite"/>
    </source>
</evidence>
<dbReference type="InterPro" id="IPR035979">
    <property type="entry name" value="RBD_domain_sf"/>
</dbReference>
<evidence type="ECO:0000259" key="6">
    <source>
        <dbReference type="PROSITE" id="PS50102"/>
    </source>
</evidence>
<dbReference type="SUPFAM" id="SSF54928">
    <property type="entry name" value="RNA-binding domain, RBD"/>
    <property type="match status" value="2"/>
</dbReference>
<evidence type="ECO:0000313" key="8">
    <source>
        <dbReference type="Proteomes" id="UP000039865"/>
    </source>
</evidence>
<dbReference type="InterPro" id="IPR000504">
    <property type="entry name" value="RRM_dom"/>
</dbReference>
<dbReference type="InterPro" id="IPR012677">
    <property type="entry name" value="Nucleotide-bd_a/b_plait_sf"/>
</dbReference>
<gene>
    <name evidence="7" type="primary">Contig16955.g18057</name>
    <name evidence="7" type="ORF">STYLEM_13755</name>
</gene>